<accession>A0ABD3VDE5</accession>
<comment type="caution">
    <text evidence="2">The sequence shown here is derived from an EMBL/GenBank/DDBJ whole genome shotgun (WGS) entry which is preliminary data.</text>
</comment>
<feature type="compositionally biased region" description="Polar residues" evidence="1">
    <location>
        <begin position="1"/>
        <end position="31"/>
    </location>
</feature>
<evidence type="ECO:0000313" key="2">
    <source>
        <dbReference type="EMBL" id="KAL3859610.1"/>
    </source>
</evidence>
<gene>
    <name evidence="2" type="ORF">ACJMK2_009824</name>
</gene>
<proteinExistence type="predicted"/>
<dbReference type="Proteomes" id="UP001634394">
    <property type="component" value="Unassembled WGS sequence"/>
</dbReference>
<dbReference type="EMBL" id="JBJQND010000012">
    <property type="protein sequence ID" value="KAL3859610.1"/>
    <property type="molecule type" value="Genomic_DNA"/>
</dbReference>
<dbReference type="AlphaFoldDB" id="A0ABD3VDE5"/>
<keyword evidence="3" id="KW-1185">Reference proteome</keyword>
<evidence type="ECO:0000256" key="1">
    <source>
        <dbReference type="SAM" id="MobiDB-lite"/>
    </source>
</evidence>
<evidence type="ECO:0000313" key="3">
    <source>
        <dbReference type="Proteomes" id="UP001634394"/>
    </source>
</evidence>
<name>A0ABD3VDE5_SINWO</name>
<reference evidence="2 3" key="1">
    <citation type="submission" date="2024-11" db="EMBL/GenBank/DDBJ databases">
        <title>Chromosome-level genome assembly of the freshwater bivalve Anodonta woodiana.</title>
        <authorList>
            <person name="Chen X."/>
        </authorList>
    </citation>
    <scope>NUCLEOTIDE SEQUENCE [LARGE SCALE GENOMIC DNA]</scope>
    <source>
        <strain evidence="2">MN2024</strain>
        <tissue evidence="2">Gills</tissue>
    </source>
</reference>
<feature type="region of interest" description="Disordered" evidence="1">
    <location>
        <begin position="1"/>
        <end position="35"/>
    </location>
</feature>
<protein>
    <submittedName>
        <fullName evidence="2">Uncharacterized protein</fullName>
    </submittedName>
</protein>
<organism evidence="2 3">
    <name type="scientific">Sinanodonta woodiana</name>
    <name type="common">Chinese pond mussel</name>
    <name type="synonym">Anodonta woodiana</name>
    <dbReference type="NCBI Taxonomy" id="1069815"/>
    <lineage>
        <taxon>Eukaryota</taxon>
        <taxon>Metazoa</taxon>
        <taxon>Spiralia</taxon>
        <taxon>Lophotrochozoa</taxon>
        <taxon>Mollusca</taxon>
        <taxon>Bivalvia</taxon>
        <taxon>Autobranchia</taxon>
        <taxon>Heteroconchia</taxon>
        <taxon>Palaeoheterodonta</taxon>
        <taxon>Unionida</taxon>
        <taxon>Unionoidea</taxon>
        <taxon>Unionidae</taxon>
        <taxon>Unioninae</taxon>
        <taxon>Sinanodonta</taxon>
    </lineage>
</organism>
<sequence>MSLISVNNKPPHSINNEPPHSINNEPHSVSNEAPHWVSNEPPHDLYRRFMERDVWSEKGRDICELRRHIFANTVDYKTLKKLVQKVFPSCRCQEVHEKYTEAFKEIDSENDVQTGVSIPSETNLDASEDKNQELQKVGSKARICPGHERALTIEETVMELDVKEEGIATLLCYLELHDEKWVENQSSIYATCKIQCYGGPSQLQAVAKKCPPVAVAIATAKREGKSFEKSNSVTFPVVKISDIMGWESGPVKRELKLLEWNLGQGDQIGPRKSGVLVEFSDLAFHFRSPGDLTVAESDDVLQFLHERVQKQEKTQLRQLRYLYKSLKSVSHKNYWMCCDDVDQKKNDKLKQILKDYFEDQMDPLRNATNEDLDVTAEVEPVPKYSMDQLVSDIRQFIGIHGQEHSLTGRAIARIFHGIGSPCYPASTWGRVRRFWRSHLNVDFNIIVKMATQEIIRTRL</sequence>